<proteinExistence type="predicted"/>
<dbReference type="AlphaFoldDB" id="A0AAN9EC99"/>
<evidence type="ECO:0008006" key="4">
    <source>
        <dbReference type="Google" id="ProtNLM"/>
    </source>
</evidence>
<comment type="caution">
    <text evidence="2">The sequence shown here is derived from an EMBL/GenBank/DDBJ whole genome shotgun (WGS) entry which is preliminary data.</text>
</comment>
<reference evidence="2 3" key="1">
    <citation type="submission" date="2024-01" db="EMBL/GenBank/DDBJ databases">
        <title>The genomes of 5 underutilized Papilionoideae crops provide insights into root nodulation and disease resistanc.</title>
        <authorList>
            <person name="Yuan L."/>
        </authorList>
    </citation>
    <scope>NUCLEOTIDE SEQUENCE [LARGE SCALE GENOMIC DNA]</scope>
    <source>
        <strain evidence="2">ZHUSHIDOU_FW_LH</strain>
        <tissue evidence="2">Leaf</tissue>
    </source>
</reference>
<name>A0AAN9EC99_CROPI</name>
<sequence>MVIDEGRKRCLKSERTDARLANTGLPPQIQNNRWVFISDKQKGLVETFGELLEGVEHRFCLRHLYNNVKKRILETLRPVEPAAAELAPVSEPVDAAVSEPAVAANPQPKSKCKRGGGISLSPTAAKKMKNDKVVYKGSTSRKPSADENQSMTQMNLAELAIYWSDLMKEVDITKNGMVEAREKRSK</sequence>
<accession>A0AAN9EC99</accession>
<organism evidence="2 3">
    <name type="scientific">Crotalaria pallida</name>
    <name type="common">Smooth rattlebox</name>
    <name type="synonym">Crotalaria striata</name>
    <dbReference type="NCBI Taxonomy" id="3830"/>
    <lineage>
        <taxon>Eukaryota</taxon>
        <taxon>Viridiplantae</taxon>
        <taxon>Streptophyta</taxon>
        <taxon>Embryophyta</taxon>
        <taxon>Tracheophyta</taxon>
        <taxon>Spermatophyta</taxon>
        <taxon>Magnoliopsida</taxon>
        <taxon>eudicotyledons</taxon>
        <taxon>Gunneridae</taxon>
        <taxon>Pentapetalae</taxon>
        <taxon>rosids</taxon>
        <taxon>fabids</taxon>
        <taxon>Fabales</taxon>
        <taxon>Fabaceae</taxon>
        <taxon>Papilionoideae</taxon>
        <taxon>50 kb inversion clade</taxon>
        <taxon>genistoids sensu lato</taxon>
        <taxon>core genistoids</taxon>
        <taxon>Crotalarieae</taxon>
        <taxon>Crotalaria</taxon>
    </lineage>
</organism>
<dbReference type="EMBL" id="JAYWIO010000007">
    <property type="protein sequence ID" value="KAK7251729.1"/>
    <property type="molecule type" value="Genomic_DNA"/>
</dbReference>
<evidence type="ECO:0000313" key="3">
    <source>
        <dbReference type="Proteomes" id="UP001372338"/>
    </source>
</evidence>
<protein>
    <recommendedName>
        <fullName evidence="4">Transposase</fullName>
    </recommendedName>
</protein>
<feature type="region of interest" description="Disordered" evidence="1">
    <location>
        <begin position="101"/>
        <end position="120"/>
    </location>
</feature>
<evidence type="ECO:0000313" key="2">
    <source>
        <dbReference type="EMBL" id="KAK7251729.1"/>
    </source>
</evidence>
<evidence type="ECO:0000256" key="1">
    <source>
        <dbReference type="SAM" id="MobiDB-lite"/>
    </source>
</evidence>
<keyword evidence="3" id="KW-1185">Reference proteome</keyword>
<dbReference type="Proteomes" id="UP001372338">
    <property type="component" value="Unassembled WGS sequence"/>
</dbReference>
<gene>
    <name evidence="2" type="ORF">RIF29_35175</name>
</gene>